<sequence length="72" mass="8733">MRKYIGFGINAKLIEYLIEHEIREVVIIYNRKDGTQEIYRASPKWIKERGVLDKLSNYEPQYFLPIMLWERG</sequence>
<evidence type="ECO:0000313" key="1">
    <source>
        <dbReference type="EMBL" id="HDD44453.1"/>
    </source>
</evidence>
<organism evidence="1">
    <name type="scientific">Desulfofervidus auxilii</name>
    <dbReference type="NCBI Taxonomy" id="1621989"/>
    <lineage>
        <taxon>Bacteria</taxon>
        <taxon>Pseudomonadati</taxon>
        <taxon>Thermodesulfobacteriota</taxon>
        <taxon>Candidatus Desulfofervidia</taxon>
        <taxon>Candidatus Desulfofervidales</taxon>
        <taxon>Candidatus Desulfofervidaceae</taxon>
        <taxon>Candidatus Desulfofervidus</taxon>
    </lineage>
</organism>
<dbReference type="AlphaFoldDB" id="A0A7C0U375"/>
<accession>A0A7C0U375</accession>
<reference evidence="1" key="1">
    <citation type="journal article" date="2020" name="mSystems">
        <title>Genome- and Community-Level Interaction Insights into Carbon Utilization and Element Cycling Functions of Hydrothermarchaeota in Hydrothermal Sediment.</title>
        <authorList>
            <person name="Zhou Z."/>
            <person name="Liu Y."/>
            <person name="Xu W."/>
            <person name="Pan J."/>
            <person name="Luo Z.H."/>
            <person name="Li M."/>
        </authorList>
    </citation>
    <scope>NUCLEOTIDE SEQUENCE [LARGE SCALE GENOMIC DNA]</scope>
    <source>
        <strain evidence="1">HyVt-233</strain>
    </source>
</reference>
<dbReference type="EMBL" id="DRBS01000241">
    <property type="protein sequence ID" value="HDD44453.1"/>
    <property type="molecule type" value="Genomic_DNA"/>
</dbReference>
<dbReference type="Proteomes" id="UP000886289">
    <property type="component" value="Unassembled WGS sequence"/>
</dbReference>
<proteinExistence type="predicted"/>
<comment type="caution">
    <text evidence="1">The sequence shown here is derived from an EMBL/GenBank/DDBJ whole genome shotgun (WGS) entry which is preliminary data.</text>
</comment>
<gene>
    <name evidence="1" type="ORF">ENG63_06305</name>
</gene>
<name>A0A7C0U375_DESA2</name>
<protein>
    <submittedName>
        <fullName evidence="1">Uncharacterized protein</fullName>
    </submittedName>
</protein>